<dbReference type="GO" id="GO:0000917">
    <property type="term" value="P:division septum assembly"/>
    <property type="evidence" value="ECO:0007669"/>
    <property type="project" value="TreeGrafter"/>
</dbReference>
<evidence type="ECO:0000256" key="7">
    <source>
        <dbReference type="ARBA" id="ARBA00023306"/>
    </source>
</evidence>
<feature type="transmembrane region" description="Helical" evidence="9">
    <location>
        <begin position="6"/>
        <end position="24"/>
    </location>
</feature>
<dbReference type="Pfam" id="PF04354">
    <property type="entry name" value="ZipA_C"/>
    <property type="match status" value="1"/>
</dbReference>
<name>A0A161K662_9ZZZZ</name>
<evidence type="ECO:0000256" key="6">
    <source>
        <dbReference type="ARBA" id="ARBA00023136"/>
    </source>
</evidence>
<evidence type="ECO:0000259" key="10">
    <source>
        <dbReference type="SMART" id="SM00771"/>
    </source>
</evidence>
<organism evidence="11">
    <name type="scientific">hydrothermal vent metagenome</name>
    <dbReference type="NCBI Taxonomy" id="652676"/>
    <lineage>
        <taxon>unclassified sequences</taxon>
        <taxon>metagenomes</taxon>
        <taxon>ecological metagenomes</taxon>
    </lineage>
</organism>
<dbReference type="InterPro" id="IPR007449">
    <property type="entry name" value="ZipA_FtsZ-bd_C"/>
</dbReference>
<dbReference type="InterPro" id="IPR036765">
    <property type="entry name" value="ZipA_FtsZ-bd_C_sf"/>
</dbReference>
<evidence type="ECO:0000256" key="2">
    <source>
        <dbReference type="ARBA" id="ARBA00022519"/>
    </source>
</evidence>
<keyword evidence="7" id="KW-0131">Cell cycle</keyword>
<evidence type="ECO:0000256" key="5">
    <source>
        <dbReference type="ARBA" id="ARBA00022989"/>
    </source>
</evidence>
<dbReference type="EMBL" id="CZRL01000056">
    <property type="protein sequence ID" value="CUS51188.1"/>
    <property type="molecule type" value="Genomic_DNA"/>
</dbReference>
<feature type="region of interest" description="Disordered" evidence="8">
    <location>
        <begin position="85"/>
        <end position="108"/>
    </location>
</feature>
<evidence type="ECO:0000256" key="4">
    <source>
        <dbReference type="ARBA" id="ARBA00022692"/>
    </source>
</evidence>
<feature type="domain" description="ZipA C-terminal FtsZ-binding" evidence="10">
    <location>
        <begin position="249"/>
        <end position="377"/>
    </location>
</feature>
<evidence type="ECO:0000256" key="8">
    <source>
        <dbReference type="SAM" id="MobiDB-lite"/>
    </source>
</evidence>
<dbReference type="Gene3D" id="3.30.1400.10">
    <property type="entry name" value="ZipA, C-terminal FtsZ-binding domain"/>
    <property type="match status" value="1"/>
</dbReference>
<keyword evidence="4 9" id="KW-0812">Transmembrane</keyword>
<sequence>MTLRLALLTLGVVVLILILGLSYLRWRPNLSRLKVPVRVFGRMFVSPMANIFQLLRARFAIRRNSKSGQREPSLVSAADFELGEQPVSGSDESPEPGQQALDRKRGADYHRTRDIAGLLPEDGVGSGPLRIDYWARLSGDELVDRDSVLSLYREYEINLEHPRAVHGRSHPGRVWLDLEQAGSDELFEDLVVSLQLADHSGPVEETELTRFNSLIFALAEGLHRRCQLDSSIEEALPHARRLDRFCKAYDMLAIVNIEPIGETSFSGKDVERVTQRSGMRLGDQNIFHYYDPRNGSSQFSLANQYQPGYFSHTDMIDGSFRGMTMFMSIPRCTEPSSSFREMLSVAEYLASELNGSLADPDSGRLSPAHLALIQRQVNGVGESMKRLGVTPGGEEALRLF</sequence>
<keyword evidence="6 9" id="KW-0472">Membrane</keyword>
<dbReference type="GO" id="GO:0032153">
    <property type="term" value="C:cell division site"/>
    <property type="evidence" value="ECO:0007669"/>
    <property type="project" value="TreeGrafter"/>
</dbReference>
<dbReference type="GO" id="GO:0005886">
    <property type="term" value="C:plasma membrane"/>
    <property type="evidence" value="ECO:0007669"/>
    <property type="project" value="TreeGrafter"/>
</dbReference>
<reference evidence="11" key="1">
    <citation type="submission" date="2015-10" db="EMBL/GenBank/DDBJ databases">
        <authorList>
            <person name="Gilbert D.G."/>
        </authorList>
    </citation>
    <scope>NUCLEOTIDE SEQUENCE</scope>
</reference>
<keyword evidence="5 9" id="KW-1133">Transmembrane helix</keyword>
<evidence type="ECO:0000256" key="3">
    <source>
        <dbReference type="ARBA" id="ARBA00022618"/>
    </source>
</evidence>
<keyword evidence="1" id="KW-1003">Cell membrane</keyword>
<dbReference type="PANTHER" id="PTHR38685:SF1">
    <property type="entry name" value="CELL DIVISION PROTEIN ZIPA"/>
    <property type="match status" value="1"/>
</dbReference>
<keyword evidence="2" id="KW-0997">Cell inner membrane</keyword>
<evidence type="ECO:0000256" key="1">
    <source>
        <dbReference type="ARBA" id="ARBA00022475"/>
    </source>
</evidence>
<dbReference type="InterPro" id="IPR011919">
    <property type="entry name" value="Cell_div_ZipA"/>
</dbReference>
<dbReference type="PANTHER" id="PTHR38685">
    <property type="entry name" value="CELL DIVISION PROTEIN ZIPA"/>
    <property type="match status" value="1"/>
</dbReference>
<proteinExistence type="predicted"/>
<dbReference type="AlphaFoldDB" id="A0A161K662"/>
<dbReference type="SMART" id="SM00771">
    <property type="entry name" value="ZipA_C"/>
    <property type="match status" value="1"/>
</dbReference>
<evidence type="ECO:0000313" key="11">
    <source>
        <dbReference type="EMBL" id="CUS51188.1"/>
    </source>
</evidence>
<evidence type="ECO:0000256" key="9">
    <source>
        <dbReference type="SAM" id="Phobius"/>
    </source>
</evidence>
<keyword evidence="3 11" id="KW-0132">Cell division</keyword>
<dbReference type="SUPFAM" id="SSF64383">
    <property type="entry name" value="Cell-division protein ZipA, C-terminal domain"/>
    <property type="match status" value="1"/>
</dbReference>
<protein>
    <submittedName>
        <fullName evidence="11">Cell division protein ZipA</fullName>
    </submittedName>
</protein>
<accession>A0A161K662</accession>
<gene>
    <name evidence="11" type="ORF">MGWOODY_XGa498</name>
</gene>